<evidence type="ECO:0000259" key="2">
    <source>
        <dbReference type="Pfam" id="PF04773"/>
    </source>
</evidence>
<keyword evidence="4" id="KW-1185">Reference proteome</keyword>
<feature type="region of interest" description="Disordered" evidence="1">
    <location>
        <begin position="188"/>
        <end position="312"/>
    </location>
</feature>
<comment type="caution">
    <text evidence="3">The sequence shown here is derived from an EMBL/GenBank/DDBJ whole genome shotgun (WGS) entry which is preliminary data.</text>
</comment>
<dbReference type="PANTHER" id="PTHR38731">
    <property type="entry name" value="LIPL45-RELATED LIPOPROTEIN-RELATED"/>
    <property type="match status" value="1"/>
</dbReference>
<dbReference type="Gene3D" id="2.60.120.1440">
    <property type="match status" value="1"/>
</dbReference>
<reference evidence="4" key="1">
    <citation type="journal article" date="2019" name="Int. J. Syst. Evol. Microbiol.">
        <title>The Global Catalogue of Microorganisms (GCM) 10K type strain sequencing project: providing services to taxonomists for standard genome sequencing and annotation.</title>
        <authorList>
            <consortium name="The Broad Institute Genomics Platform"/>
            <consortium name="The Broad Institute Genome Sequencing Center for Infectious Disease"/>
            <person name="Wu L."/>
            <person name="Ma J."/>
        </authorList>
    </citation>
    <scope>NUCLEOTIDE SEQUENCE [LARGE SCALE GENOMIC DNA]</scope>
    <source>
        <strain evidence="4">JCM 3369</strain>
    </source>
</reference>
<sequence>MLLLGTGASLAADWVLKRVTGTVHVVAPGVAPERAKVGMTLPKGYTLATQANGRAMLERGPESIMVSPGTVFAVSAYRTNGAETTLLQKKGTLTLDIEKRARPHFAVETPFFAAVVKGTRFTVEVARKSGRVTVERGVVGVSDFASGDSTDLEAGQFAATNPETKVGLSVGGKGMPVVSKGAPRAPLFDTPAVKNVPSAGSKAASSNAGGNSANASSNSSNSSSKGNSANSNAGGNSANANSNAGSGNSNAGGNSNGNGNSGNSNAGGNSSNANSGSGNSNAGGNSNGNGNSGNSNAGGNGNGNNSSGDDDD</sequence>
<dbReference type="EMBL" id="JBHUFA010000001">
    <property type="protein sequence ID" value="MFD1694608.1"/>
    <property type="molecule type" value="Genomic_DNA"/>
</dbReference>
<feature type="domain" description="FecR protein" evidence="2">
    <location>
        <begin position="46"/>
        <end position="139"/>
    </location>
</feature>
<feature type="compositionally biased region" description="Low complexity" evidence="1">
    <location>
        <begin position="198"/>
        <end position="253"/>
    </location>
</feature>
<organism evidence="3 4">
    <name type="scientific">Roseibium aestuarii</name>
    <dbReference type="NCBI Taxonomy" id="2600299"/>
    <lineage>
        <taxon>Bacteria</taxon>
        <taxon>Pseudomonadati</taxon>
        <taxon>Pseudomonadota</taxon>
        <taxon>Alphaproteobacteria</taxon>
        <taxon>Hyphomicrobiales</taxon>
        <taxon>Stappiaceae</taxon>
        <taxon>Roseibium</taxon>
    </lineage>
</organism>
<gene>
    <name evidence="3" type="ORF">ACFSC7_03710</name>
</gene>
<dbReference type="InterPro" id="IPR006860">
    <property type="entry name" value="FecR"/>
</dbReference>
<evidence type="ECO:0000256" key="1">
    <source>
        <dbReference type="SAM" id="MobiDB-lite"/>
    </source>
</evidence>
<feature type="compositionally biased region" description="Low complexity" evidence="1">
    <location>
        <begin position="261"/>
        <end position="284"/>
    </location>
</feature>
<dbReference type="Proteomes" id="UP001597327">
    <property type="component" value="Unassembled WGS sequence"/>
</dbReference>
<proteinExistence type="predicted"/>
<name>A0ABW4JU20_9HYPH</name>
<accession>A0ABW4JU20</accession>
<dbReference type="RefSeq" id="WP_208998662.1">
    <property type="nucleotide sequence ID" value="NZ_JBHUFA010000001.1"/>
</dbReference>
<dbReference type="PANTHER" id="PTHR38731:SF3">
    <property type="entry name" value="BLL6125 PROTEIN"/>
    <property type="match status" value="1"/>
</dbReference>
<evidence type="ECO:0000313" key="4">
    <source>
        <dbReference type="Proteomes" id="UP001597327"/>
    </source>
</evidence>
<dbReference type="Pfam" id="PF04773">
    <property type="entry name" value="FecR"/>
    <property type="match status" value="1"/>
</dbReference>
<feature type="compositionally biased region" description="Low complexity" evidence="1">
    <location>
        <begin position="303"/>
        <end position="312"/>
    </location>
</feature>
<evidence type="ECO:0000313" key="3">
    <source>
        <dbReference type="EMBL" id="MFD1694608.1"/>
    </source>
</evidence>
<protein>
    <submittedName>
        <fullName evidence="3">FecR domain-containing protein</fullName>
    </submittedName>
</protein>
<feature type="compositionally biased region" description="Gly residues" evidence="1">
    <location>
        <begin position="285"/>
        <end position="302"/>
    </location>
</feature>